<dbReference type="EMBL" id="CAXJRC010000002">
    <property type="protein sequence ID" value="CAL2104941.1"/>
    <property type="molecule type" value="Genomic_DNA"/>
</dbReference>
<dbReference type="RefSeq" id="WP_348702639.1">
    <property type="nucleotide sequence ID" value="NZ_CAXIYA010000005.1"/>
</dbReference>
<keyword evidence="1" id="KW-0812">Transmembrane</keyword>
<protein>
    <submittedName>
        <fullName evidence="2">Uncharacterized protein</fullName>
    </submittedName>
</protein>
<keyword evidence="3" id="KW-1185">Reference proteome</keyword>
<proteinExistence type="predicted"/>
<feature type="transmembrane region" description="Helical" evidence="1">
    <location>
        <begin position="31"/>
        <end position="51"/>
    </location>
</feature>
<reference evidence="2 3" key="1">
    <citation type="submission" date="2024-05" db="EMBL/GenBank/DDBJ databases">
        <authorList>
            <person name="Duchaud E."/>
        </authorList>
    </citation>
    <scope>NUCLEOTIDE SEQUENCE [LARGE SCALE GENOMIC DNA]</scope>
    <source>
        <strain evidence="2">Ena-SAMPLE-TAB-13-05-2024-13:56:06:370-140305</strain>
    </source>
</reference>
<gene>
    <name evidence="2" type="ORF">T190115A13A_110077</name>
</gene>
<dbReference type="Proteomes" id="UP001497602">
    <property type="component" value="Unassembled WGS sequence"/>
</dbReference>
<accession>A0ABM9PH58</accession>
<evidence type="ECO:0000256" key="1">
    <source>
        <dbReference type="SAM" id="Phobius"/>
    </source>
</evidence>
<keyword evidence="1" id="KW-0472">Membrane</keyword>
<name>A0ABM9PH58_9FLAO</name>
<feature type="transmembrane region" description="Helical" evidence="1">
    <location>
        <begin position="7"/>
        <end position="25"/>
    </location>
</feature>
<organism evidence="2 3">
    <name type="scientific">Tenacibaculum vairaonense</name>
    <dbReference type="NCBI Taxonomy" id="3137860"/>
    <lineage>
        <taxon>Bacteria</taxon>
        <taxon>Pseudomonadati</taxon>
        <taxon>Bacteroidota</taxon>
        <taxon>Flavobacteriia</taxon>
        <taxon>Flavobacteriales</taxon>
        <taxon>Flavobacteriaceae</taxon>
        <taxon>Tenacibaculum</taxon>
    </lineage>
</organism>
<keyword evidence="1" id="KW-1133">Transmembrane helix</keyword>
<comment type="caution">
    <text evidence="2">The sequence shown here is derived from an EMBL/GenBank/DDBJ whole genome shotgun (WGS) entry which is preliminary data.</text>
</comment>
<sequence length="57" mass="6162">MKKSKNYLRVVGGMLLLVSVFIMSIDVIGGFWLGLLSGLTTGIGVVLLLYGKIKFSN</sequence>
<evidence type="ECO:0000313" key="2">
    <source>
        <dbReference type="EMBL" id="CAL2104941.1"/>
    </source>
</evidence>
<evidence type="ECO:0000313" key="3">
    <source>
        <dbReference type="Proteomes" id="UP001497602"/>
    </source>
</evidence>